<evidence type="ECO:0000256" key="4">
    <source>
        <dbReference type="ARBA" id="ARBA00010089"/>
    </source>
</evidence>
<dbReference type="InterPro" id="IPR057992">
    <property type="entry name" value="TPR_SYVN1_N"/>
</dbReference>
<feature type="transmembrane region" description="Helical" evidence="17">
    <location>
        <begin position="57"/>
        <end position="81"/>
    </location>
</feature>
<keyword evidence="6" id="KW-0808">Transferase</keyword>
<evidence type="ECO:0000256" key="11">
    <source>
        <dbReference type="ARBA" id="ARBA00022824"/>
    </source>
</evidence>
<evidence type="ECO:0000256" key="15">
    <source>
        <dbReference type="PROSITE-ProRule" id="PRU00175"/>
    </source>
</evidence>
<feature type="transmembrane region" description="Helical" evidence="17">
    <location>
        <begin position="135"/>
        <end position="163"/>
    </location>
</feature>
<evidence type="ECO:0000256" key="10">
    <source>
        <dbReference type="ARBA" id="ARBA00022786"/>
    </source>
</evidence>
<dbReference type="Gene3D" id="3.30.40.10">
    <property type="entry name" value="Zinc/RING finger domain, C3HC4 (zinc finger)"/>
    <property type="match status" value="1"/>
</dbReference>
<keyword evidence="8" id="KW-0479">Metal-binding</keyword>
<comment type="caution">
    <text evidence="19">The sequence shown here is derived from an EMBL/GenBank/DDBJ whole genome shotgun (WGS) entry which is preliminary data.</text>
</comment>
<dbReference type="GO" id="GO:0036503">
    <property type="term" value="P:ERAD pathway"/>
    <property type="evidence" value="ECO:0007669"/>
    <property type="project" value="TreeGrafter"/>
</dbReference>
<comment type="pathway">
    <text evidence="3">Protein modification; protein ubiquitination.</text>
</comment>
<dbReference type="FunFam" id="3.30.40.10:FF:000088">
    <property type="entry name" value="E3 ubiquitin-protein ligase synoviolin"/>
    <property type="match status" value="1"/>
</dbReference>
<dbReference type="GO" id="GO:0061630">
    <property type="term" value="F:ubiquitin protein ligase activity"/>
    <property type="evidence" value="ECO:0007669"/>
    <property type="project" value="UniProtKB-EC"/>
</dbReference>
<dbReference type="PANTHER" id="PTHR22763:SF184">
    <property type="entry name" value="E3 UBIQUITIN-PROTEIN LIGASE SYNOVIOLIN"/>
    <property type="match status" value="1"/>
</dbReference>
<dbReference type="GO" id="GO:0008270">
    <property type="term" value="F:zinc ion binding"/>
    <property type="evidence" value="ECO:0007669"/>
    <property type="project" value="UniProtKB-KW"/>
</dbReference>
<keyword evidence="20" id="KW-1185">Reference proteome</keyword>
<feature type="domain" description="RING-type" evidence="18">
    <location>
        <begin position="216"/>
        <end position="255"/>
    </location>
</feature>
<evidence type="ECO:0000259" key="18">
    <source>
        <dbReference type="PROSITE" id="PS50089"/>
    </source>
</evidence>
<dbReference type="InterPro" id="IPR013083">
    <property type="entry name" value="Znf_RING/FYVE/PHD"/>
</dbReference>
<feature type="transmembrane region" description="Helical" evidence="17">
    <location>
        <begin position="28"/>
        <end position="45"/>
    </location>
</feature>
<feature type="compositionally biased region" description="Low complexity" evidence="16">
    <location>
        <begin position="470"/>
        <end position="487"/>
    </location>
</feature>
<name>A0AAV8VLQ1_9CUCU</name>
<dbReference type="Proteomes" id="UP001159042">
    <property type="component" value="Unassembled WGS sequence"/>
</dbReference>
<keyword evidence="13 17" id="KW-1133">Transmembrane helix</keyword>
<evidence type="ECO:0000256" key="2">
    <source>
        <dbReference type="ARBA" id="ARBA00004477"/>
    </source>
</evidence>
<dbReference type="PANTHER" id="PTHR22763">
    <property type="entry name" value="RING ZINC FINGER PROTEIN"/>
    <property type="match status" value="1"/>
</dbReference>
<keyword evidence="11" id="KW-0256">Endoplasmic reticulum</keyword>
<dbReference type="AlphaFoldDB" id="A0AAV8VLQ1"/>
<evidence type="ECO:0000256" key="1">
    <source>
        <dbReference type="ARBA" id="ARBA00000900"/>
    </source>
</evidence>
<comment type="subcellular location">
    <subcellularLocation>
        <location evidence="2">Endoplasmic reticulum membrane</location>
        <topology evidence="2">Multi-pass membrane protein</topology>
    </subcellularLocation>
</comment>
<dbReference type="Pfam" id="PF13639">
    <property type="entry name" value="zf-RING_2"/>
    <property type="match status" value="1"/>
</dbReference>
<keyword evidence="12" id="KW-0862">Zinc</keyword>
<evidence type="ECO:0000256" key="17">
    <source>
        <dbReference type="SAM" id="Phobius"/>
    </source>
</evidence>
<reference evidence="19 20" key="1">
    <citation type="journal article" date="2023" name="Insect Mol. Biol.">
        <title>Genome sequencing provides insights into the evolution of gene families encoding plant cell wall-degrading enzymes in longhorned beetles.</title>
        <authorList>
            <person name="Shin N.R."/>
            <person name="Okamura Y."/>
            <person name="Kirsch R."/>
            <person name="Pauchet Y."/>
        </authorList>
    </citation>
    <scope>NUCLEOTIDE SEQUENCE [LARGE SCALE GENOMIC DNA]</scope>
    <source>
        <strain evidence="19">EAD_L_NR</strain>
    </source>
</reference>
<comment type="similarity">
    <text evidence="4">Belongs to the HRD1 family.</text>
</comment>
<dbReference type="EMBL" id="JANEYG010000063">
    <property type="protein sequence ID" value="KAJ8914811.1"/>
    <property type="molecule type" value="Genomic_DNA"/>
</dbReference>
<dbReference type="InterPro" id="IPR058051">
    <property type="entry name" value="Znf_RING_synoviolin"/>
</dbReference>
<dbReference type="EC" id="2.3.2.27" evidence="5"/>
<evidence type="ECO:0000256" key="12">
    <source>
        <dbReference type="ARBA" id="ARBA00022833"/>
    </source>
</evidence>
<evidence type="ECO:0000313" key="20">
    <source>
        <dbReference type="Proteomes" id="UP001159042"/>
    </source>
</evidence>
<feature type="compositionally biased region" description="Polar residues" evidence="16">
    <location>
        <begin position="424"/>
        <end position="444"/>
    </location>
</feature>
<keyword evidence="14 17" id="KW-0472">Membrane</keyword>
<organism evidence="19 20">
    <name type="scientific">Exocentrus adspersus</name>
    <dbReference type="NCBI Taxonomy" id="1586481"/>
    <lineage>
        <taxon>Eukaryota</taxon>
        <taxon>Metazoa</taxon>
        <taxon>Ecdysozoa</taxon>
        <taxon>Arthropoda</taxon>
        <taxon>Hexapoda</taxon>
        <taxon>Insecta</taxon>
        <taxon>Pterygota</taxon>
        <taxon>Neoptera</taxon>
        <taxon>Endopterygota</taxon>
        <taxon>Coleoptera</taxon>
        <taxon>Polyphaga</taxon>
        <taxon>Cucujiformia</taxon>
        <taxon>Chrysomeloidea</taxon>
        <taxon>Cerambycidae</taxon>
        <taxon>Lamiinae</taxon>
        <taxon>Acanthocinini</taxon>
        <taxon>Exocentrus</taxon>
    </lineage>
</organism>
<feature type="non-terminal residue" evidence="19">
    <location>
        <position position="1"/>
    </location>
</feature>
<comment type="catalytic activity">
    <reaction evidence="1">
        <text>S-ubiquitinyl-[E2 ubiquitin-conjugating enzyme]-L-cysteine + [acceptor protein]-L-lysine = [E2 ubiquitin-conjugating enzyme]-L-cysteine + N(6)-ubiquitinyl-[acceptor protein]-L-lysine.</text>
        <dbReference type="EC" id="2.3.2.27"/>
    </reaction>
</comment>
<keyword evidence="10" id="KW-0833">Ubl conjugation pathway</keyword>
<evidence type="ECO:0000256" key="9">
    <source>
        <dbReference type="ARBA" id="ARBA00022771"/>
    </source>
</evidence>
<feature type="region of interest" description="Disordered" evidence="16">
    <location>
        <begin position="424"/>
        <end position="514"/>
    </location>
</feature>
<proteinExistence type="inferred from homology"/>
<accession>A0AAV8VLQ1</accession>
<feature type="compositionally biased region" description="Low complexity" evidence="16">
    <location>
        <begin position="453"/>
        <end position="462"/>
    </location>
</feature>
<keyword evidence="7 17" id="KW-0812">Transmembrane</keyword>
<evidence type="ECO:0000256" key="5">
    <source>
        <dbReference type="ARBA" id="ARBA00012483"/>
    </source>
</evidence>
<dbReference type="SUPFAM" id="SSF57850">
    <property type="entry name" value="RING/U-box"/>
    <property type="match status" value="1"/>
</dbReference>
<dbReference type="PROSITE" id="PS50089">
    <property type="entry name" value="ZF_RING_2"/>
    <property type="match status" value="1"/>
</dbReference>
<feature type="compositionally biased region" description="Polar residues" evidence="16">
    <location>
        <begin position="504"/>
        <end position="514"/>
    </location>
</feature>
<dbReference type="SMART" id="SM00184">
    <property type="entry name" value="RING"/>
    <property type="match status" value="1"/>
</dbReference>
<dbReference type="GO" id="GO:0043161">
    <property type="term" value="P:proteasome-mediated ubiquitin-dependent protein catabolic process"/>
    <property type="evidence" value="ECO:0007669"/>
    <property type="project" value="TreeGrafter"/>
</dbReference>
<dbReference type="InterPro" id="IPR050731">
    <property type="entry name" value="HRD1_E3_ubiq-ligases"/>
</dbReference>
<evidence type="ECO:0000256" key="7">
    <source>
        <dbReference type="ARBA" id="ARBA00022692"/>
    </source>
</evidence>
<keyword evidence="9 15" id="KW-0863">Zinc-finger</keyword>
<evidence type="ECO:0000256" key="13">
    <source>
        <dbReference type="ARBA" id="ARBA00022989"/>
    </source>
</evidence>
<dbReference type="CDD" id="cd16479">
    <property type="entry name" value="RING-H2_synoviolin"/>
    <property type="match status" value="1"/>
</dbReference>
<evidence type="ECO:0000256" key="14">
    <source>
        <dbReference type="ARBA" id="ARBA00023136"/>
    </source>
</evidence>
<evidence type="ECO:0000256" key="6">
    <source>
        <dbReference type="ARBA" id="ARBA00022679"/>
    </source>
</evidence>
<gene>
    <name evidence="19" type="ORF">NQ315_014556</name>
</gene>
<evidence type="ECO:0000256" key="8">
    <source>
        <dbReference type="ARBA" id="ARBA00022723"/>
    </source>
</evidence>
<dbReference type="GO" id="GO:0005789">
    <property type="term" value="C:endoplasmic reticulum membrane"/>
    <property type="evidence" value="ECO:0007669"/>
    <property type="project" value="UniProtKB-SubCell"/>
</dbReference>
<sequence length="514" mass="58486">HLMERSWYAVTETCLAFTVFRDDFNPKFVALFTLLLFLKSFHWLAEDRVDYMERSPVISWLFHIRVLCLLFLLGSLDLYFIQHAYLSTVTKGASVQLVFGFEYAVLLTIVINIAIKYILHSVDLNGEAPWDNKAVFLLYTELIMGLIKVIFYVAFVAIMVRIYTLPLFAFRPMYYTIRNFKKAFSDVILSRRAIHNMNTLYPDATPEELLAADNVCIICREEMTSASKKLPCNHIFHTSCLRSWFQRQQTCPTCRLNILRTTTINNNARPRPGPDPRPAPLNAQNAFINPFLMGPNPFELFNRPNIPNIQQAPEVPNIEREATTATSTNTTNPQSQANIHSLLFPHLPFLPFMPPPPLPVQNLATLSPEELRRMEGNERENVEARIQCLRNIQVLLDAAVILMQQYNTTATFSASISRDIQDNQQGNVRNSNHNSANPVTTESPVPNKFESLATDAATTATTSGSSKIVTDPTPTPSTSEDSNSTSEMSKPEEDEVRRRRLQKFQLQNEHNNIL</sequence>
<evidence type="ECO:0000313" key="19">
    <source>
        <dbReference type="EMBL" id="KAJ8914811.1"/>
    </source>
</evidence>
<evidence type="ECO:0000256" key="3">
    <source>
        <dbReference type="ARBA" id="ARBA00004906"/>
    </source>
</evidence>
<evidence type="ECO:0000256" key="16">
    <source>
        <dbReference type="SAM" id="MobiDB-lite"/>
    </source>
</evidence>
<dbReference type="Pfam" id="PF25563">
    <property type="entry name" value="TPR_SYVN1_N"/>
    <property type="match status" value="1"/>
</dbReference>
<feature type="transmembrane region" description="Helical" evidence="17">
    <location>
        <begin position="93"/>
        <end position="115"/>
    </location>
</feature>
<dbReference type="InterPro" id="IPR001841">
    <property type="entry name" value="Znf_RING"/>
</dbReference>
<protein>
    <recommendedName>
        <fullName evidence="5">RING-type E3 ubiquitin transferase</fullName>
        <ecNumber evidence="5">2.3.2.27</ecNumber>
    </recommendedName>
</protein>